<accession>A0ABS8RMZ1</accession>
<keyword evidence="9" id="KW-1185">Reference proteome</keyword>
<feature type="compositionally biased region" description="Polar residues" evidence="6">
    <location>
        <begin position="30"/>
        <end position="42"/>
    </location>
</feature>
<keyword evidence="5" id="KW-0539">Nucleus</keyword>
<dbReference type="InterPro" id="IPR002100">
    <property type="entry name" value="TF_MADSbox"/>
</dbReference>
<organism evidence="8 9">
    <name type="scientific">Datura stramonium</name>
    <name type="common">Jimsonweed</name>
    <name type="synonym">Common thornapple</name>
    <dbReference type="NCBI Taxonomy" id="4076"/>
    <lineage>
        <taxon>Eukaryota</taxon>
        <taxon>Viridiplantae</taxon>
        <taxon>Streptophyta</taxon>
        <taxon>Embryophyta</taxon>
        <taxon>Tracheophyta</taxon>
        <taxon>Spermatophyta</taxon>
        <taxon>Magnoliopsida</taxon>
        <taxon>eudicotyledons</taxon>
        <taxon>Gunneridae</taxon>
        <taxon>Pentapetalae</taxon>
        <taxon>asterids</taxon>
        <taxon>lamiids</taxon>
        <taxon>Solanales</taxon>
        <taxon>Solanaceae</taxon>
        <taxon>Solanoideae</taxon>
        <taxon>Datureae</taxon>
        <taxon>Datura</taxon>
    </lineage>
</organism>
<evidence type="ECO:0000256" key="3">
    <source>
        <dbReference type="ARBA" id="ARBA00023125"/>
    </source>
</evidence>
<dbReference type="EMBL" id="JACEIK010000026">
    <property type="protein sequence ID" value="MCD7447009.1"/>
    <property type="molecule type" value="Genomic_DNA"/>
</dbReference>
<evidence type="ECO:0000256" key="1">
    <source>
        <dbReference type="ARBA" id="ARBA00004123"/>
    </source>
</evidence>
<evidence type="ECO:0000259" key="7">
    <source>
        <dbReference type="PROSITE" id="PS50066"/>
    </source>
</evidence>
<proteinExistence type="predicted"/>
<feature type="domain" description="MADS-box" evidence="7">
    <location>
        <begin position="1"/>
        <end position="33"/>
    </location>
</feature>
<evidence type="ECO:0000256" key="6">
    <source>
        <dbReference type="SAM" id="MobiDB-lite"/>
    </source>
</evidence>
<sequence length="163" mass="18166">MKKTMELSVLCDVKACAIIIDADGTVETWPKNSTRSEPNSLDRNGDESDAEREEFSEILRQITGSSVEEIGAADEHQCPLGYWDGGPIEEQQCPLGYWNGGPLEEQQCPLLLNEVHRRTAMSTGVLLDGYIDCNYGQHEQPCPDYWDFEQGQSINATDPTVLI</sequence>
<feature type="region of interest" description="Disordered" evidence="6">
    <location>
        <begin position="30"/>
        <end position="50"/>
    </location>
</feature>
<dbReference type="SUPFAM" id="SSF55455">
    <property type="entry name" value="SRF-like"/>
    <property type="match status" value="1"/>
</dbReference>
<protein>
    <recommendedName>
        <fullName evidence="7">MADS-box domain-containing protein</fullName>
    </recommendedName>
</protein>
<name>A0ABS8RMZ1_DATST</name>
<keyword evidence="4" id="KW-0804">Transcription</keyword>
<dbReference type="InterPro" id="IPR036879">
    <property type="entry name" value="TF_MADSbox_sf"/>
</dbReference>
<gene>
    <name evidence="8" type="ORF">HAX54_021642</name>
</gene>
<keyword evidence="2" id="KW-0805">Transcription regulation</keyword>
<evidence type="ECO:0000256" key="4">
    <source>
        <dbReference type="ARBA" id="ARBA00023163"/>
    </source>
</evidence>
<evidence type="ECO:0000313" key="9">
    <source>
        <dbReference type="Proteomes" id="UP000823775"/>
    </source>
</evidence>
<reference evidence="8 9" key="1">
    <citation type="journal article" date="2021" name="BMC Genomics">
        <title>Datura genome reveals duplications of psychoactive alkaloid biosynthetic genes and high mutation rate following tissue culture.</title>
        <authorList>
            <person name="Rajewski A."/>
            <person name="Carter-House D."/>
            <person name="Stajich J."/>
            <person name="Litt A."/>
        </authorList>
    </citation>
    <scope>NUCLEOTIDE SEQUENCE [LARGE SCALE GENOMIC DNA]</scope>
    <source>
        <strain evidence="8">AR-01</strain>
    </source>
</reference>
<comment type="caution">
    <text evidence="8">The sequence shown here is derived from an EMBL/GenBank/DDBJ whole genome shotgun (WGS) entry which is preliminary data.</text>
</comment>
<dbReference type="PROSITE" id="PS50066">
    <property type="entry name" value="MADS_BOX_2"/>
    <property type="match status" value="1"/>
</dbReference>
<dbReference type="Proteomes" id="UP000823775">
    <property type="component" value="Unassembled WGS sequence"/>
</dbReference>
<evidence type="ECO:0000313" key="8">
    <source>
        <dbReference type="EMBL" id="MCD7447009.1"/>
    </source>
</evidence>
<evidence type="ECO:0000256" key="5">
    <source>
        <dbReference type="ARBA" id="ARBA00023242"/>
    </source>
</evidence>
<evidence type="ECO:0000256" key="2">
    <source>
        <dbReference type="ARBA" id="ARBA00023015"/>
    </source>
</evidence>
<dbReference type="Pfam" id="PF00319">
    <property type="entry name" value="SRF-TF"/>
    <property type="match status" value="1"/>
</dbReference>
<keyword evidence="3" id="KW-0238">DNA-binding</keyword>
<comment type="subcellular location">
    <subcellularLocation>
        <location evidence="1">Nucleus</location>
    </subcellularLocation>
</comment>
<dbReference type="Gene3D" id="3.40.1810.10">
    <property type="entry name" value="Transcription factor, MADS-box"/>
    <property type="match status" value="1"/>
</dbReference>